<sequence length="236" mass="27457">MKNSTHGFIPKIRSRRCFLMHSGSLIRRKSMSCGYLPYRFLSMTLLYYEFVTISGLMGLTLSEDVVRDEDQPQDTLEPKTYKTLNQDWFKQPPRPPTPDPEWNKRQVILDQPEQPWFNQMIDNLTQDLLLGPAYNLLKGTCTSSIELEYNFQECFNALTNKLDWNNLEGDRYPFDLSKPLPLQGRPDHLTVAADYFFNNDQEFLKISIGESYTTSITKTKATRYEIVGIEDMTPTL</sequence>
<dbReference type="Proteomes" id="UP001151760">
    <property type="component" value="Unassembled WGS sequence"/>
</dbReference>
<dbReference type="EMBL" id="BQNB010009443">
    <property type="protein sequence ID" value="GJS63603.1"/>
    <property type="molecule type" value="Genomic_DNA"/>
</dbReference>
<evidence type="ECO:0000313" key="1">
    <source>
        <dbReference type="EMBL" id="GJS63603.1"/>
    </source>
</evidence>
<comment type="caution">
    <text evidence="1">The sequence shown here is derived from an EMBL/GenBank/DDBJ whole genome shotgun (WGS) entry which is preliminary data.</text>
</comment>
<name>A0ABQ4XF61_9ASTR</name>
<reference evidence="1" key="2">
    <citation type="submission" date="2022-01" db="EMBL/GenBank/DDBJ databases">
        <authorList>
            <person name="Yamashiro T."/>
            <person name="Shiraishi A."/>
            <person name="Satake H."/>
            <person name="Nakayama K."/>
        </authorList>
    </citation>
    <scope>NUCLEOTIDE SEQUENCE</scope>
</reference>
<evidence type="ECO:0000313" key="2">
    <source>
        <dbReference type="Proteomes" id="UP001151760"/>
    </source>
</evidence>
<keyword evidence="2" id="KW-1185">Reference proteome</keyword>
<organism evidence="1 2">
    <name type="scientific">Tanacetum coccineum</name>
    <dbReference type="NCBI Taxonomy" id="301880"/>
    <lineage>
        <taxon>Eukaryota</taxon>
        <taxon>Viridiplantae</taxon>
        <taxon>Streptophyta</taxon>
        <taxon>Embryophyta</taxon>
        <taxon>Tracheophyta</taxon>
        <taxon>Spermatophyta</taxon>
        <taxon>Magnoliopsida</taxon>
        <taxon>eudicotyledons</taxon>
        <taxon>Gunneridae</taxon>
        <taxon>Pentapetalae</taxon>
        <taxon>asterids</taxon>
        <taxon>campanulids</taxon>
        <taxon>Asterales</taxon>
        <taxon>Asteraceae</taxon>
        <taxon>Asteroideae</taxon>
        <taxon>Anthemideae</taxon>
        <taxon>Anthemidinae</taxon>
        <taxon>Tanacetum</taxon>
    </lineage>
</organism>
<gene>
    <name evidence="1" type="ORF">Tco_0678167</name>
</gene>
<accession>A0ABQ4XF61</accession>
<reference evidence="1" key="1">
    <citation type="journal article" date="2022" name="Int. J. Mol. Sci.">
        <title>Draft Genome of Tanacetum Coccineum: Genomic Comparison of Closely Related Tanacetum-Family Plants.</title>
        <authorList>
            <person name="Yamashiro T."/>
            <person name="Shiraishi A."/>
            <person name="Nakayama K."/>
            <person name="Satake H."/>
        </authorList>
    </citation>
    <scope>NUCLEOTIDE SEQUENCE</scope>
</reference>
<protein>
    <submittedName>
        <fullName evidence="1">Uncharacterized protein</fullName>
    </submittedName>
</protein>
<proteinExistence type="predicted"/>